<protein>
    <submittedName>
        <fullName evidence="1">Uncharacterized protein</fullName>
    </submittedName>
</protein>
<name>A1VNV5_POLNA</name>
<dbReference type="HOGENOM" id="CLU_2495226_0_0_4"/>
<gene>
    <name evidence="1" type="ordered locus">Pnap_2024</name>
</gene>
<sequence>MSFRTSKEVQETEKKPRNSIGYGAFLFSMPKNPLPWQINGTVRSQISCSHRLKNTKIFIKSGSCAISMGIDSYYFYSVLGPWNDPR</sequence>
<proteinExistence type="predicted"/>
<evidence type="ECO:0000313" key="2">
    <source>
        <dbReference type="Proteomes" id="UP000000644"/>
    </source>
</evidence>
<dbReference type="STRING" id="365044.Pnap_2024"/>
<dbReference type="Proteomes" id="UP000000644">
    <property type="component" value="Chromosome"/>
</dbReference>
<keyword evidence="2" id="KW-1185">Reference proteome</keyword>
<reference evidence="2" key="1">
    <citation type="journal article" date="2009" name="Environ. Microbiol.">
        <title>The genome of Polaromonas naphthalenivorans strain CJ2, isolated from coal tar-contaminated sediment, reveals physiological and metabolic versatility and evolution through extensive horizontal gene transfer.</title>
        <authorList>
            <person name="Yagi J.M."/>
            <person name="Sims D."/>
            <person name="Brettin T."/>
            <person name="Bruce D."/>
            <person name="Madsen E.L."/>
        </authorList>
    </citation>
    <scope>NUCLEOTIDE SEQUENCE [LARGE SCALE GENOMIC DNA]</scope>
    <source>
        <strain evidence="2">CJ2</strain>
    </source>
</reference>
<dbReference type="KEGG" id="pna:Pnap_2024"/>
<evidence type="ECO:0000313" key="1">
    <source>
        <dbReference type="EMBL" id="ABM37333.1"/>
    </source>
</evidence>
<accession>A1VNV5</accession>
<organism evidence="1 2">
    <name type="scientific">Polaromonas naphthalenivorans (strain CJ2)</name>
    <dbReference type="NCBI Taxonomy" id="365044"/>
    <lineage>
        <taxon>Bacteria</taxon>
        <taxon>Pseudomonadati</taxon>
        <taxon>Pseudomonadota</taxon>
        <taxon>Betaproteobacteria</taxon>
        <taxon>Burkholderiales</taxon>
        <taxon>Comamonadaceae</taxon>
        <taxon>Polaromonas</taxon>
    </lineage>
</organism>
<dbReference type="AlphaFoldDB" id="A1VNV5"/>
<dbReference type="EMBL" id="CP000529">
    <property type="protein sequence ID" value="ABM37333.1"/>
    <property type="molecule type" value="Genomic_DNA"/>
</dbReference>